<dbReference type="EMBL" id="AWQX01000119">
    <property type="protein sequence ID" value="EST32881.1"/>
    <property type="molecule type" value="Genomic_DNA"/>
</dbReference>
<dbReference type="AlphaFoldDB" id="V6KN77"/>
<dbReference type="HOGENOM" id="CLU_3405803_0_0_11"/>
<reference evidence="1 2" key="1">
    <citation type="journal article" date="2014" name="Genome Announc.">
        <title>Draft Genome Sequence of Streptomyces roseochromogenes subsp. oscitans DS 12.976, Producer of the Aminocoumarin Antibiotic Clorobiocin.</title>
        <authorList>
            <person name="Ruckert C."/>
            <person name="Kalinowski J."/>
            <person name="Heide L."/>
            <person name="Apel A.K."/>
        </authorList>
    </citation>
    <scope>NUCLEOTIDE SEQUENCE [LARGE SCALE GENOMIC DNA]</scope>
    <source>
        <strain evidence="1 2">DS 12.976</strain>
    </source>
</reference>
<sequence length="30" mass="3411">MDFFLTPRTYHRAESLPFLVMAIAQPASPC</sequence>
<gene>
    <name evidence="1" type="ORF">M878_13945</name>
</gene>
<comment type="caution">
    <text evidence="1">The sequence shown here is derived from an EMBL/GenBank/DDBJ whole genome shotgun (WGS) entry which is preliminary data.</text>
</comment>
<proteinExistence type="predicted"/>
<organism evidence="1 2">
    <name type="scientific">Streptomyces roseochromogenus subsp. oscitans DS 12.976</name>
    <dbReference type="NCBI Taxonomy" id="1352936"/>
    <lineage>
        <taxon>Bacteria</taxon>
        <taxon>Bacillati</taxon>
        <taxon>Actinomycetota</taxon>
        <taxon>Actinomycetes</taxon>
        <taxon>Kitasatosporales</taxon>
        <taxon>Streptomycetaceae</taxon>
        <taxon>Streptomyces</taxon>
    </lineage>
</organism>
<dbReference type="STRING" id="1352936.M878_13945"/>
<evidence type="ECO:0000313" key="1">
    <source>
        <dbReference type="EMBL" id="EST32881.1"/>
    </source>
</evidence>
<dbReference type="Proteomes" id="UP000017984">
    <property type="component" value="Chromosome"/>
</dbReference>
<keyword evidence="2" id="KW-1185">Reference proteome</keyword>
<evidence type="ECO:0000313" key="2">
    <source>
        <dbReference type="Proteomes" id="UP000017984"/>
    </source>
</evidence>
<name>V6KN77_STRRC</name>
<protein>
    <submittedName>
        <fullName evidence="1">Uncharacterized protein</fullName>
    </submittedName>
</protein>
<accession>V6KN77</accession>